<gene>
    <name evidence="1" type="ORF">LCGC14_2223720</name>
</gene>
<accession>A0A0F9DA93</accession>
<dbReference type="AlphaFoldDB" id="A0A0F9DA93"/>
<protein>
    <submittedName>
        <fullName evidence="1">Uncharacterized protein</fullName>
    </submittedName>
</protein>
<evidence type="ECO:0000313" key="1">
    <source>
        <dbReference type="EMBL" id="KKL58598.1"/>
    </source>
</evidence>
<dbReference type="EMBL" id="LAZR01029765">
    <property type="protein sequence ID" value="KKL58598.1"/>
    <property type="molecule type" value="Genomic_DNA"/>
</dbReference>
<comment type="caution">
    <text evidence="1">The sequence shown here is derived from an EMBL/GenBank/DDBJ whole genome shotgun (WGS) entry which is preliminary data.</text>
</comment>
<reference evidence="1" key="1">
    <citation type="journal article" date="2015" name="Nature">
        <title>Complex archaea that bridge the gap between prokaryotes and eukaryotes.</title>
        <authorList>
            <person name="Spang A."/>
            <person name="Saw J.H."/>
            <person name="Jorgensen S.L."/>
            <person name="Zaremba-Niedzwiedzka K."/>
            <person name="Martijn J."/>
            <person name="Lind A.E."/>
            <person name="van Eijk R."/>
            <person name="Schleper C."/>
            <person name="Guy L."/>
            <person name="Ettema T.J."/>
        </authorList>
    </citation>
    <scope>NUCLEOTIDE SEQUENCE</scope>
</reference>
<name>A0A0F9DA93_9ZZZZ</name>
<feature type="non-terminal residue" evidence="1">
    <location>
        <position position="1"/>
    </location>
</feature>
<proteinExistence type="predicted"/>
<sequence length="31" mass="3534">LISVTEYKLCVTLRVEMECPSEVPFLVDCCN</sequence>
<organism evidence="1">
    <name type="scientific">marine sediment metagenome</name>
    <dbReference type="NCBI Taxonomy" id="412755"/>
    <lineage>
        <taxon>unclassified sequences</taxon>
        <taxon>metagenomes</taxon>
        <taxon>ecological metagenomes</taxon>
    </lineage>
</organism>